<dbReference type="EMBL" id="BRYB01000649">
    <property type="protein sequence ID" value="GMI34601.1"/>
    <property type="molecule type" value="Genomic_DNA"/>
</dbReference>
<feature type="signal peptide" evidence="2">
    <location>
        <begin position="1"/>
        <end position="16"/>
    </location>
</feature>
<evidence type="ECO:0000313" key="3">
    <source>
        <dbReference type="EMBL" id="GMI34601.1"/>
    </source>
</evidence>
<feature type="region of interest" description="Disordered" evidence="1">
    <location>
        <begin position="77"/>
        <end position="211"/>
    </location>
</feature>
<evidence type="ECO:0000313" key="4">
    <source>
        <dbReference type="Proteomes" id="UP001165060"/>
    </source>
</evidence>
<feature type="chain" id="PRO_5046537631" evidence="2">
    <location>
        <begin position="17"/>
        <end position="358"/>
    </location>
</feature>
<feature type="non-terminal residue" evidence="3">
    <location>
        <position position="1"/>
    </location>
</feature>
<sequence>SSLACLSMVLMPPALSEPIEVYKSQHPGMPTKTACAGPAFQALLDSLDAAQSALPAAYIRKDRKKMKKSVYQVLARLNKSAESAEEKEESRKKSRERYANKSAEEKEESSKKNRERYANKSAEEKEESRKKRSSEESRKKRREAFANKSAEEKEESRKKGRENYAELTEEQREKRNTRKRDIYETLTTEQRQERRGTPAQIEQASTNAKEKKALKDEADKCILPCLYPLYTVWEANPDEFKAVFDQAKLEPVKDALLEPVRERFAGVDTASVGKGTNPEDVRSFCIFFPAEKTGDGSFLQLYMNRAKAQPEKSRCSIFTWREGFSWDDGQKAEKKRVLSLHAAQDFVVALGKDRLCIE</sequence>
<reference evidence="3 4" key="1">
    <citation type="journal article" date="2023" name="Commun. Biol.">
        <title>Genome analysis of Parmales, the sister group of diatoms, reveals the evolutionary specialization of diatoms from phago-mixotrophs to photoautotrophs.</title>
        <authorList>
            <person name="Ban H."/>
            <person name="Sato S."/>
            <person name="Yoshikawa S."/>
            <person name="Yamada K."/>
            <person name="Nakamura Y."/>
            <person name="Ichinomiya M."/>
            <person name="Sato N."/>
            <person name="Blanc-Mathieu R."/>
            <person name="Endo H."/>
            <person name="Kuwata A."/>
            <person name="Ogata H."/>
        </authorList>
    </citation>
    <scope>NUCLEOTIDE SEQUENCE [LARGE SCALE GENOMIC DNA]</scope>
</reference>
<accession>A0ABQ6MXF7</accession>
<comment type="caution">
    <text evidence="3">The sequence shown here is derived from an EMBL/GenBank/DDBJ whole genome shotgun (WGS) entry which is preliminary data.</text>
</comment>
<gene>
    <name evidence="3" type="ORF">TeGR_g6829</name>
</gene>
<dbReference type="Proteomes" id="UP001165060">
    <property type="component" value="Unassembled WGS sequence"/>
</dbReference>
<keyword evidence="2" id="KW-0732">Signal</keyword>
<protein>
    <submittedName>
        <fullName evidence="3">Uncharacterized protein</fullName>
    </submittedName>
</protein>
<feature type="compositionally biased region" description="Basic and acidic residues" evidence="1">
    <location>
        <begin position="82"/>
        <end position="183"/>
    </location>
</feature>
<keyword evidence="4" id="KW-1185">Reference proteome</keyword>
<evidence type="ECO:0000256" key="2">
    <source>
        <dbReference type="SAM" id="SignalP"/>
    </source>
</evidence>
<proteinExistence type="predicted"/>
<organism evidence="3 4">
    <name type="scientific">Tetraparma gracilis</name>
    <dbReference type="NCBI Taxonomy" id="2962635"/>
    <lineage>
        <taxon>Eukaryota</taxon>
        <taxon>Sar</taxon>
        <taxon>Stramenopiles</taxon>
        <taxon>Ochrophyta</taxon>
        <taxon>Bolidophyceae</taxon>
        <taxon>Parmales</taxon>
        <taxon>Triparmaceae</taxon>
        <taxon>Tetraparma</taxon>
    </lineage>
</organism>
<name>A0ABQ6MXF7_9STRA</name>
<evidence type="ECO:0000256" key="1">
    <source>
        <dbReference type="SAM" id="MobiDB-lite"/>
    </source>
</evidence>